<dbReference type="AlphaFoldDB" id="A0A6J4T574"/>
<evidence type="ECO:0000256" key="2">
    <source>
        <dbReference type="ARBA" id="ARBA00007362"/>
    </source>
</evidence>
<evidence type="ECO:0000259" key="7">
    <source>
        <dbReference type="Pfam" id="PF00892"/>
    </source>
</evidence>
<protein>
    <submittedName>
        <fullName evidence="8">Permease of the drug/metabolite transporter (DMT) superfamily</fullName>
    </submittedName>
</protein>
<dbReference type="InterPro" id="IPR000620">
    <property type="entry name" value="EamA_dom"/>
</dbReference>
<sequence>FLSFFRVALASLVLLPLAWRRGALSGIRGRWRAVTAFAVFEIVLPFPLIAFGEKEVASSLAAILIAALPLTIALLAIRVDQEERVHGARLAGLFVGLAGVVVLLGVDVSGSSAELLGALAILAATVGYAVGPLVIKRWLADLDALGPIAVSLAIATLLLAPAAALTAPSEVPSGETVVSMIVLGLLCTAVAFVLWFSLIAEVGPSRASVITYVNPVVAVALGVTILGESVTASAVAGLLLILAGSWLSTGGGAPPGLLMLLARLRRRSPAEPAATPRVSPASG</sequence>
<dbReference type="Pfam" id="PF00892">
    <property type="entry name" value="EamA"/>
    <property type="match status" value="2"/>
</dbReference>
<evidence type="ECO:0000256" key="1">
    <source>
        <dbReference type="ARBA" id="ARBA00004141"/>
    </source>
</evidence>
<evidence type="ECO:0000256" key="3">
    <source>
        <dbReference type="ARBA" id="ARBA00022692"/>
    </source>
</evidence>
<proteinExistence type="inferred from homology"/>
<feature type="transmembrane region" description="Helical" evidence="6">
    <location>
        <begin position="233"/>
        <end position="261"/>
    </location>
</feature>
<feature type="transmembrane region" description="Helical" evidence="6">
    <location>
        <begin position="177"/>
        <end position="197"/>
    </location>
</feature>
<feature type="domain" description="EamA" evidence="7">
    <location>
        <begin position="116"/>
        <end position="248"/>
    </location>
</feature>
<dbReference type="InterPro" id="IPR037185">
    <property type="entry name" value="EmrE-like"/>
</dbReference>
<dbReference type="SUPFAM" id="SSF103481">
    <property type="entry name" value="Multidrug resistance efflux transporter EmrE"/>
    <property type="match status" value="2"/>
</dbReference>
<gene>
    <name evidence="8" type="ORF">AVDCRST_MAG85-2474</name>
</gene>
<keyword evidence="5 6" id="KW-0472">Membrane</keyword>
<feature type="transmembrane region" description="Helical" evidence="6">
    <location>
        <begin position="115"/>
        <end position="135"/>
    </location>
</feature>
<dbReference type="PANTHER" id="PTHR32322">
    <property type="entry name" value="INNER MEMBRANE TRANSPORTER"/>
    <property type="match status" value="1"/>
</dbReference>
<dbReference type="GO" id="GO:0016020">
    <property type="term" value="C:membrane"/>
    <property type="evidence" value="ECO:0007669"/>
    <property type="project" value="UniProtKB-SubCell"/>
</dbReference>
<evidence type="ECO:0000256" key="5">
    <source>
        <dbReference type="ARBA" id="ARBA00023136"/>
    </source>
</evidence>
<keyword evidence="4 6" id="KW-1133">Transmembrane helix</keyword>
<reference evidence="8" key="1">
    <citation type="submission" date="2020-02" db="EMBL/GenBank/DDBJ databases">
        <authorList>
            <person name="Meier V. D."/>
        </authorList>
    </citation>
    <scope>NUCLEOTIDE SEQUENCE</scope>
    <source>
        <strain evidence="8">AVDCRST_MAG85</strain>
    </source>
</reference>
<dbReference type="EMBL" id="CADCVT010000268">
    <property type="protein sequence ID" value="CAA9513448.1"/>
    <property type="molecule type" value="Genomic_DNA"/>
</dbReference>
<organism evidence="8">
    <name type="scientific">uncultured Solirubrobacteraceae bacterium</name>
    <dbReference type="NCBI Taxonomy" id="1162706"/>
    <lineage>
        <taxon>Bacteria</taxon>
        <taxon>Bacillati</taxon>
        <taxon>Actinomycetota</taxon>
        <taxon>Thermoleophilia</taxon>
        <taxon>Solirubrobacterales</taxon>
        <taxon>Solirubrobacteraceae</taxon>
        <taxon>environmental samples</taxon>
    </lineage>
</organism>
<feature type="non-terminal residue" evidence="8">
    <location>
        <position position="1"/>
    </location>
</feature>
<dbReference type="PANTHER" id="PTHR32322:SF9">
    <property type="entry name" value="AMINO-ACID METABOLITE EFFLUX PUMP-RELATED"/>
    <property type="match status" value="1"/>
</dbReference>
<evidence type="ECO:0000256" key="6">
    <source>
        <dbReference type="SAM" id="Phobius"/>
    </source>
</evidence>
<feature type="transmembrane region" description="Helical" evidence="6">
    <location>
        <begin position="142"/>
        <end position="165"/>
    </location>
</feature>
<accession>A0A6J4T574</accession>
<feature type="domain" description="EamA" evidence="7">
    <location>
        <begin position="2"/>
        <end position="104"/>
    </location>
</feature>
<comment type="subcellular location">
    <subcellularLocation>
        <location evidence="1">Membrane</location>
        <topology evidence="1">Multi-pass membrane protein</topology>
    </subcellularLocation>
</comment>
<comment type="similarity">
    <text evidence="2">Belongs to the EamA transporter family.</text>
</comment>
<dbReference type="Gene3D" id="1.10.3730.20">
    <property type="match status" value="1"/>
</dbReference>
<feature type="transmembrane region" description="Helical" evidence="6">
    <location>
        <begin position="60"/>
        <end position="78"/>
    </location>
</feature>
<evidence type="ECO:0000313" key="8">
    <source>
        <dbReference type="EMBL" id="CAA9513448.1"/>
    </source>
</evidence>
<name>A0A6J4T574_9ACTN</name>
<feature type="transmembrane region" description="Helical" evidence="6">
    <location>
        <begin position="90"/>
        <end position="109"/>
    </location>
</feature>
<evidence type="ECO:0000256" key="4">
    <source>
        <dbReference type="ARBA" id="ARBA00022989"/>
    </source>
</evidence>
<keyword evidence="3 6" id="KW-0812">Transmembrane</keyword>
<feature type="transmembrane region" description="Helical" evidence="6">
    <location>
        <begin position="209"/>
        <end position="227"/>
    </location>
</feature>
<dbReference type="InterPro" id="IPR050638">
    <property type="entry name" value="AA-Vitamin_Transporters"/>
</dbReference>